<keyword evidence="2" id="KW-1185">Reference proteome</keyword>
<dbReference type="EMBL" id="CACRXK020003944">
    <property type="protein sequence ID" value="CAB4000845.1"/>
    <property type="molecule type" value="Genomic_DNA"/>
</dbReference>
<dbReference type="Proteomes" id="UP001152795">
    <property type="component" value="Unassembled WGS sequence"/>
</dbReference>
<sequence length="292" mass="33037">MFNTCEHQPLPLMHGEQMRLMIYPNAEPKAHHTPIPVPLHWQSDVETGLDQDVVHLTSTLLERPTTPKVRFTKCAPFPVAKRNVFSIAGTDIDIITPCGRYRYKTAPQGYIASGDGYSRCFDEIVSHIPDKTKVIGDTLLWADNLTASFHQAVKWLDICGRHGIILNPEKLCLAKTTLNSRASRSLSPMSGRAHDTWMQSVTSQHQLRSRTYDLGLVLSTKYHMLLPHRPALKPGTPFIWNEELNNLFNESKTVIVTEIEEGVRIFDKSKPPCLATDWSKSGIGFWLLQKHC</sequence>
<organism evidence="1 2">
    <name type="scientific">Paramuricea clavata</name>
    <name type="common">Red gorgonian</name>
    <name type="synonym">Violescent sea-whip</name>
    <dbReference type="NCBI Taxonomy" id="317549"/>
    <lineage>
        <taxon>Eukaryota</taxon>
        <taxon>Metazoa</taxon>
        <taxon>Cnidaria</taxon>
        <taxon>Anthozoa</taxon>
        <taxon>Octocorallia</taxon>
        <taxon>Malacalcyonacea</taxon>
        <taxon>Plexauridae</taxon>
        <taxon>Paramuricea</taxon>
    </lineage>
</organism>
<dbReference type="AlphaFoldDB" id="A0A6S7H5A3"/>
<proteinExistence type="predicted"/>
<protein>
    <submittedName>
        <fullName evidence="1">Uncharacterized protein</fullName>
    </submittedName>
</protein>
<name>A0A6S7H5A3_PARCT</name>
<evidence type="ECO:0000313" key="1">
    <source>
        <dbReference type="EMBL" id="CAB4000845.1"/>
    </source>
</evidence>
<gene>
    <name evidence="1" type="ORF">PACLA_8A069203</name>
</gene>
<evidence type="ECO:0000313" key="2">
    <source>
        <dbReference type="Proteomes" id="UP001152795"/>
    </source>
</evidence>
<dbReference type="SUPFAM" id="SSF56672">
    <property type="entry name" value="DNA/RNA polymerases"/>
    <property type="match status" value="1"/>
</dbReference>
<dbReference type="InterPro" id="IPR043502">
    <property type="entry name" value="DNA/RNA_pol_sf"/>
</dbReference>
<reference evidence="1" key="1">
    <citation type="submission" date="2020-04" db="EMBL/GenBank/DDBJ databases">
        <authorList>
            <person name="Alioto T."/>
            <person name="Alioto T."/>
            <person name="Gomez Garrido J."/>
        </authorList>
    </citation>
    <scope>NUCLEOTIDE SEQUENCE</scope>
    <source>
        <strain evidence="1">A484AB</strain>
    </source>
</reference>
<comment type="caution">
    <text evidence="1">The sequence shown here is derived from an EMBL/GenBank/DDBJ whole genome shotgun (WGS) entry which is preliminary data.</text>
</comment>
<accession>A0A6S7H5A3</accession>